<dbReference type="InterPro" id="IPR018513">
    <property type="entry name" value="Cell_synthase_bac"/>
</dbReference>
<dbReference type="Gene3D" id="2.60.120.260">
    <property type="entry name" value="Galactose-binding domain-like"/>
    <property type="match status" value="2"/>
</dbReference>
<keyword evidence="8" id="KW-1185">Reference proteome</keyword>
<evidence type="ECO:0000256" key="4">
    <source>
        <dbReference type="ARBA" id="ARBA00022989"/>
    </source>
</evidence>
<accession>A0A1M5ALM8</accession>
<evidence type="ECO:0000256" key="2">
    <source>
        <dbReference type="ARBA" id="ARBA00022475"/>
    </source>
</evidence>
<dbReference type="Pfam" id="PF03170">
    <property type="entry name" value="BcsB"/>
    <property type="match status" value="1"/>
</dbReference>
<name>A0A1M5ALM8_9CLOT</name>
<comment type="subcellular location">
    <subcellularLocation>
        <location evidence="1">Cell membrane</location>
        <topology evidence="1">Single-pass membrane protein</topology>
    </subcellularLocation>
</comment>
<dbReference type="AlphaFoldDB" id="A0A1M5ALM8"/>
<organism evidence="7 8">
    <name type="scientific">Caloramator proteoclasticus DSM 10124</name>
    <dbReference type="NCBI Taxonomy" id="1121262"/>
    <lineage>
        <taxon>Bacteria</taxon>
        <taxon>Bacillati</taxon>
        <taxon>Bacillota</taxon>
        <taxon>Clostridia</taxon>
        <taxon>Eubacteriales</taxon>
        <taxon>Clostridiaceae</taxon>
        <taxon>Caloramator</taxon>
    </lineage>
</organism>
<dbReference type="RefSeq" id="WP_073249736.1">
    <property type="nucleotide sequence ID" value="NZ_FQVG01000054.1"/>
</dbReference>
<keyword evidence="3 6" id="KW-0812">Transmembrane</keyword>
<evidence type="ECO:0000256" key="1">
    <source>
        <dbReference type="ARBA" id="ARBA00004162"/>
    </source>
</evidence>
<evidence type="ECO:0000256" key="3">
    <source>
        <dbReference type="ARBA" id="ARBA00022692"/>
    </source>
</evidence>
<dbReference type="GO" id="GO:0006011">
    <property type="term" value="P:UDP-alpha-D-glucose metabolic process"/>
    <property type="evidence" value="ECO:0007669"/>
    <property type="project" value="InterPro"/>
</dbReference>
<evidence type="ECO:0000256" key="5">
    <source>
        <dbReference type="ARBA" id="ARBA00023136"/>
    </source>
</evidence>
<evidence type="ECO:0000313" key="8">
    <source>
        <dbReference type="Proteomes" id="UP000184423"/>
    </source>
</evidence>
<dbReference type="PANTHER" id="PTHR39083:SF1">
    <property type="entry name" value="CYCLIC DI-GMP-BINDING PROTEIN"/>
    <property type="match status" value="1"/>
</dbReference>
<keyword evidence="5 6" id="KW-0472">Membrane</keyword>
<keyword evidence="4 6" id="KW-1133">Transmembrane helix</keyword>
<dbReference type="PANTHER" id="PTHR39083">
    <property type="entry name" value="CYCLIC DI-GMP-BINDING PROTEIN"/>
    <property type="match status" value="1"/>
</dbReference>
<reference evidence="8" key="1">
    <citation type="submission" date="2016-11" db="EMBL/GenBank/DDBJ databases">
        <authorList>
            <person name="Varghese N."/>
            <person name="Submissions S."/>
        </authorList>
    </citation>
    <scope>NUCLEOTIDE SEQUENCE [LARGE SCALE GENOMIC DNA]</scope>
    <source>
        <strain evidence="8">DSM 10124</strain>
    </source>
</reference>
<evidence type="ECO:0000256" key="6">
    <source>
        <dbReference type="SAM" id="Phobius"/>
    </source>
</evidence>
<feature type="transmembrane region" description="Helical" evidence="6">
    <location>
        <begin position="625"/>
        <end position="644"/>
    </location>
</feature>
<dbReference type="EMBL" id="FQVG01000054">
    <property type="protein sequence ID" value="SHF31066.1"/>
    <property type="molecule type" value="Genomic_DNA"/>
</dbReference>
<proteinExistence type="predicted"/>
<evidence type="ECO:0000313" key="7">
    <source>
        <dbReference type="EMBL" id="SHF31066.1"/>
    </source>
</evidence>
<dbReference type="GO" id="GO:0005886">
    <property type="term" value="C:plasma membrane"/>
    <property type="evidence" value="ECO:0007669"/>
    <property type="project" value="UniProtKB-SubCell"/>
</dbReference>
<keyword evidence="2" id="KW-1003">Cell membrane</keyword>
<protein>
    <submittedName>
        <fullName evidence="7">Cellulose synthase subunit</fullName>
    </submittedName>
</protein>
<gene>
    <name evidence="7" type="ORF">SAMN02746091_02233</name>
</gene>
<sequence length="649" mass="75203">MKRILKIFIILFLVFSQTIYAENIGIKNYKLNNNVELRGIRSYYDFNFYVDENWFLKDESYVYLNINISEAIKYKNSMLTVYLNGSPVGSVEIYGKKNIQTAFFLKREKIKVGFNSLKISAFKMIDDEDYYEDTNIGNWIEIQDDSYVHIEYEENMENMRLSNFPYPFLKRGNNDGFNTVILTGEDLDSYLALFYLSAVFGRYDAYSNLSLRVEHIKDFSVDDVDKNIIVISPYFELDENFKKYIDSEDRSKISNNALVKLIKSPYNVDRYVLIITSFDSKKLIFAAKALGDIDFLKGVYDDTFYVGEYKQKNRKIYQDRVTLKDLGYKDIVLNGIDNEVDFFIEIPKDRSLKEEAFAQFNLRYSKLIDFEKSSLCIYVNDIPYLDKALSLEKSRGDSIRLSLKDVVQSGSVKLKLKFNLVAKDKRNTTYLANNLFAVILKDSIIYKPTKIEKRRDLLFYPAPLIEDGEFNDLNVVIPSSLDGEDLSNLSNIFAFLGHSIKGLEGLSVSLFVDKSKNNLIYGLNLKELQDNLYVAKKDRRYKAKENIVLNEGDGVIELIYGVYAKDKFILTLNAVKREGIKNISKYLSDFDLVERLRGNVCVINSMGTVKTYYIENEKSIYKNIFSAYVCLGMAIIVFIVLIYTNKCKE</sequence>
<dbReference type="Proteomes" id="UP000184423">
    <property type="component" value="Unassembled WGS sequence"/>
</dbReference>